<evidence type="ECO:0000259" key="2">
    <source>
        <dbReference type="Pfam" id="PF00437"/>
    </source>
</evidence>
<organism evidence="3 4">
    <name type="scientific">Pandoraea oxalativorans</name>
    <dbReference type="NCBI Taxonomy" id="573737"/>
    <lineage>
        <taxon>Bacteria</taxon>
        <taxon>Pseudomonadati</taxon>
        <taxon>Pseudomonadota</taxon>
        <taxon>Betaproteobacteria</taxon>
        <taxon>Burkholderiales</taxon>
        <taxon>Burkholderiaceae</taxon>
        <taxon>Pandoraea</taxon>
    </lineage>
</organism>
<dbReference type="GO" id="GO:0016887">
    <property type="term" value="F:ATP hydrolysis activity"/>
    <property type="evidence" value="ECO:0007669"/>
    <property type="project" value="InterPro"/>
</dbReference>
<evidence type="ECO:0000313" key="3">
    <source>
        <dbReference type="EMBL" id="AKK25102.1"/>
    </source>
</evidence>
<dbReference type="PANTHER" id="PTHR30486:SF6">
    <property type="entry name" value="TYPE IV PILUS RETRACTATION ATPASE PILT"/>
    <property type="match status" value="1"/>
</dbReference>
<keyword evidence="3" id="KW-0614">Plasmid</keyword>
<gene>
    <name evidence="3" type="ORF">MB84_30740</name>
</gene>
<dbReference type="EMBL" id="CP011521">
    <property type="protein sequence ID" value="AKK25102.1"/>
    <property type="molecule type" value="Genomic_DNA"/>
</dbReference>
<dbReference type="Pfam" id="PF00437">
    <property type="entry name" value="T2SSE"/>
    <property type="match status" value="1"/>
</dbReference>
<dbReference type="CDD" id="cd01130">
    <property type="entry name" value="VirB11-like_ATPase"/>
    <property type="match status" value="1"/>
</dbReference>
<dbReference type="Gene3D" id="3.40.50.300">
    <property type="entry name" value="P-loop containing nucleotide triphosphate hydrolases"/>
    <property type="match status" value="1"/>
</dbReference>
<dbReference type="SUPFAM" id="SSF52540">
    <property type="entry name" value="P-loop containing nucleoside triphosphate hydrolases"/>
    <property type="match status" value="1"/>
</dbReference>
<geneLocation type="plasmid" evidence="3 4">
    <name>pPO70-4</name>
</geneLocation>
<name>A0A0G3ID07_9BURK</name>
<dbReference type="PATRIC" id="fig|573737.6.peg.6241"/>
<proteinExistence type="inferred from homology"/>
<protein>
    <submittedName>
        <fullName evidence="3">Pilus assembly protein CpaF</fullName>
    </submittedName>
</protein>
<dbReference type="RefSeq" id="WP_052654830.1">
    <property type="nucleotide sequence ID" value="NZ_CP011521.2"/>
</dbReference>
<dbReference type="AlphaFoldDB" id="A0A0G3ID07"/>
<feature type="domain" description="Bacterial type II secretion system protein E" evidence="2">
    <location>
        <begin position="164"/>
        <end position="319"/>
    </location>
</feature>
<evidence type="ECO:0000313" key="4">
    <source>
        <dbReference type="Proteomes" id="UP000035050"/>
    </source>
</evidence>
<dbReference type="InterPro" id="IPR027417">
    <property type="entry name" value="P-loop_NTPase"/>
</dbReference>
<dbReference type="OrthoDB" id="9810761at2"/>
<sequence length="342" mass="38151">MSTPSTVKYFNNRSLISTLGPLEPYLRDPDVFELRCNKFGQIVCATPKGRIFHGAPFLTRAYLERLTNTLLNANGLPRQPVNDLLLPDGSRGIICWPPAVLEGTVLVAIRKHLAVDKDLEELRSEGRFAQLKIKTHADSGRLAPFEAQMMALRDEVTRTGDPVEFLKMAVIGKLNIAVAGATGSGKSTFTRSLLKYVPRTERVMILEDTHEVGSEALDEVGYLVYGEQEGRLSARACLKTCMRLSPDRIFLTELRDDAAWDYIKSANTGHPGGIFSTHANSAAETPARIADLVKSSEVGRMLDYDMILRTIHATVDVIIYMRDWNVVELLYDPLFKKQIAER</sequence>
<dbReference type="Proteomes" id="UP000035050">
    <property type="component" value="Plasmid pPO70-4"/>
</dbReference>
<dbReference type="InterPro" id="IPR001482">
    <property type="entry name" value="T2SS/T4SS_dom"/>
</dbReference>
<keyword evidence="4" id="KW-1185">Reference proteome</keyword>
<evidence type="ECO:0000256" key="1">
    <source>
        <dbReference type="ARBA" id="ARBA00006611"/>
    </source>
</evidence>
<dbReference type="KEGG" id="pox:MB84_30740"/>
<dbReference type="PANTHER" id="PTHR30486">
    <property type="entry name" value="TWITCHING MOTILITY PROTEIN PILT"/>
    <property type="match status" value="1"/>
</dbReference>
<accession>A0A0G3ID07</accession>
<reference evidence="3" key="1">
    <citation type="submission" date="2016-06" db="EMBL/GenBank/DDBJ databases">
        <title>Pandoraea oxalativorans DSM 23570 Genome Sequencing.</title>
        <authorList>
            <person name="Ee R."/>
            <person name="Lim Y.-L."/>
            <person name="Yong D."/>
            <person name="Yin W.-F."/>
            <person name="Chan K.-G."/>
        </authorList>
    </citation>
    <scope>NUCLEOTIDE SEQUENCE</scope>
    <source>
        <strain evidence="3">DSM 23570</strain>
        <plasmid evidence="3">pPO70-4</plasmid>
    </source>
</reference>
<dbReference type="Gene3D" id="3.30.450.90">
    <property type="match status" value="1"/>
</dbReference>
<comment type="similarity">
    <text evidence="1">Belongs to the GSP E family.</text>
</comment>
<dbReference type="InterPro" id="IPR050921">
    <property type="entry name" value="T4SS_GSP_E_ATPase"/>
</dbReference>